<feature type="compositionally biased region" description="Polar residues" evidence="4">
    <location>
        <begin position="340"/>
        <end position="349"/>
    </location>
</feature>
<evidence type="ECO:0000313" key="6">
    <source>
        <dbReference type="EMBL" id="SDB28923.1"/>
    </source>
</evidence>
<accession>A0A1G6C7R7</accession>
<feature type="compositionally biased region" description="Pro residues" evidence="4">
    <location>
        <begin position="412"/>
        <end position="422"/>
    </location>
</feature>
<dbReference type="InterPro" id="IPR011990">
    <property type="entry name" value="TPR-like_helical_dom_sf"/>
</dbReference>
<gene>
    <name evidence="6" type="ORF">SAMN05660653_01382</name>
</gene>
<dbReference type="InterPro" id="IPR019734">
    <property type="entry name" value="TPR_rpt"/>
</dbReference>
<dbReference type="EMBL" id="FMXO01000007">
    <property type="protein sequence ID" value="SDB28923.1"/>
    <property type="molecule type" value="Genomic_DNA"/>
</dbReference>
<keyword evidence="2 3" id="KW-0802">TPR repeat</keyword>
<evidence type="ECO:0000256" key="4">
    <source>
        <dbReference type="SAM" id="MobiDB-lite"/>
    </source>
</evidence>
<dbReference type="Proteomes" id="UP000198771">
    <property type="component" value="Unassembled WGS sequence"/>
</dbReference>
<dbReference type="SMART" id="SM00028">
    <property type="entry name" value="TPR"/>
    <property type="match status" value="3"/>
</dbReference>
<dbReference type="PROSITE" id="PS51257">
    <property type="entry name" value="PROKAR_LIPOPROTEIN"/>
    <property type="match status" value="1"/>
</dbReference>
<dbReference type="PROSITE" id="PS50005">
    <property type="entry name" value="TPR"/>
    <property type="match status" value="3"/>
</dbReference>
<organism evidence="6 7">
    <name type="scientific">Desulfonatronum thiosulfatophilum</name>
    <dbReference type="NCBI Taxonomy" id="617002"/>
    <lineage>
        <taxon>Bacteria</taxon>
        <taxon>Pseudomonadati</taxon>
        <taxon>Thermodesulfobacteriota</taxon>
        <taxon>Desulfovibrionia</taxon>
        <taxon>Desulfovibrionales</taxon>
        <taxon>Desulfonatronaceae</taxon>
        <taxon>Desulfonatronum</taxon>
    </lineage>
</organism>
<feature type="repeat" description="TPR" evidence="3">
    <location>
        <begin position="67"/>
        <end position="100"/>
    </location>
</feature>
<feature type="region of interest" description="Disordered" evidence="4">
    <location>
        <begin position="218"/>
        <end position="426"/>
    </location>
</feature>
<dbReference type="PANTHER" id="PTHR44943">
    <property type="entry name" value="CELLULOSE SYNTHASE OPERON PROTEIN C"/>
    <property type="match status" value="1"/>
</dbReference>
<dbReference type="Pfam" id="PF13399">
    <property type="entry name" value="LytR_C"/>
    <property type="match status" value="1"/>
</dbReference>
<dbReference type="Gene3D" id="1.25.40.10">
    <property type="entry name" value="Tetratricopeptide repeat domain"/>
    <property type="match status" value="1"/>
</dbReference>
<feature type="compositionally biased region" description="Polar residues" evidence="4">
    <location>
        <begin position="356"/>
        <end position="366"/>
    </location>
</feature>
<evidence type="ECO:0000256" key="2">
    <source>
        <dbReference type="ARBA" id="ARBA00022803"/>
    </source>
</evidence>
<feature type="compositionally biased region" description="Pro residues" evidence="4">
    <location>
        <begin position="381"/>
        <end position="398"/>
    </location>
</feature>
<dbReference type="InterPro" id="IPR051685">
    <property type="entry name" value="Ycf3/AcsC/BcsC/TPR_MFPF"/>
</dbReference>
<dbReference type="Gene3D" id="3.30.70.2390">
    <property type="match status" value="1"/>
</dbReference>
<proteinExistence type="predicted"/>
<evidence type="ECO:0000259" key="5">
    <source>
        <dbReference type="Pfam" id="PF13399"/>
    </source>
</evidence>
<sequence length="624" mass="68863">MGNGWRKHWKQIGIPLCIAAGFVSLSGCALWDRNHDSQPWGTQHRTTMTDQELRRLVASARPFIRNPQMHFRQGLYFQARGQHKLAVDEFAKVLLLEPDHIKALNAMAVSCDKLENYEQAVGLYKQALSLDPDQDYIYNNLGYSYFLQGNYTAAVEAFHKAVTLDESNKIFLNNLGMAYAQKGLFEEALAKFQGDAHADGVMPGPIKPTEQILNVPKAAVPPPASEPVGSIDHAEHPAPHADPNPLIEIQIEEQTETAQSDPESRHWIRKPLPEQPGKTPDDPELLEPRGLEEPTKTFEPERPLEFERPPHPEQFKKPHEIVVVADSRSPNPAPPAEQPLSESGGTPSNSDHHTEQQTVPQTNSPLDHQPEHPTEQQSDPAPLPLHPRAIPAPVPPTEQPGTPEAIFKKPSPILPTPAPKPAPVTEQKPAPATVVTAMAETLLALEVPAAKNDSTLEIESQLKPQAEPEVQSATRHASASVPFAPHRPTNQHDFLKAVPVEVLNGNGISRMAHQVGSYLEENGFRVIRKKNADHFDHPRTIIHYGIGYLPAAELLSRQFPGEYLLKEEALLGNSASRIRVVVGKDLDQHQMAVLKRRQDEDATHHAASGQGTLISRGPDSPVRP</sequence>
<dbReference type="STRING" id="617002.SAMN05660653_01382"/>
<dbReference type="PANTHER" id="PTHR44943:SF8">
    <property type="entry name" value="TPR REPEAT-CONTAINING PROTEIN MJ0263"/>
    <property type="match status" value="1"/>
</dbReference>
<keyword evidence="7" id="KW-1185">Reference proteome</keyword>
<evidence type="ECO:0000256" key="3">
    <source>
        <dbReference type="PROSITE-ProRule" id="PRU00339"/>
    </source>
</evidence>
<dbReference type="AlphaFoldDB" id="A0A1G6C7R7"/>
<reference evidence="6 7" key="1">
    <citation type="submission" date="2016-10" db="EMBL/GenBank/DDBJ databases">
        <authorList>
            <person name="de Groot N.N."/>
        </authorList>
    </citation>
    <scope>NUCLEOTIDE SEQUENCE [LARGE SCALE GENOMIC DNA]</scope>
    <source>
        <strain evidence="6 7">ASO4-2</strain>
    </source>
</reference>
<dbReference type="Pfam" id="PF13414">
    <property type="entry name" value="TPR_11"/>
    <property type="match status" value="1"/>
</dbReference>
<dbReference type="PROSITE" id="PS50293">
    <property type="entry name" value="TPR_REGION"/>
    <property type="match status" value="1"/>
</dbReference>
<feature type="region of interest" description="Disordered" evidence="4">
    <location>
        <begin position="462"/>
        <end position="490"/>
    </location>
</feature>
<feature type="region of interest" description="Disordered" evidence="4">
    <location>
        <begin position="595"/>
        <end position="624"/>
    </location>
</feature>
<name>A0A1G6C7R7_9BACT</name>
<feature type="compositionally biased region" description="Basic and acidic residues" evidence="4">
    <location>
        <begin position="286"/>
        <end position="320"/>
    </location>
</feature>
<dbReference type="SUPFAM" id="SSF48452">
    <property type="entry name" value="TPR-like"/>
    <property type="match status" value="1"/>
</dbReference>
<feature type="domain" description="LytR/CpsA/Psr regulator C-terminal" evidence="5">
    <location>
        <begin position="498"/>
        <end position="585"/>
    </location>
</feature>
<feature type="repeat" description="TPR" evidence="3">
    <location>
        <begin position="135"/>
        <end position="168"/>
    </location>
</feature>
<keyword evidence="1" id="KW-0677">Repeat</keyword>
<feature type="repeat" description="TPR" evidence="3">
    <location>
        <begin position="101"/>
        <end position="134"/>
    </location>
</feature>
<protein>
    <submittedName>
        <fullName evidence="6">TPR repeat-containing protein</fullName>
    </submittedName>
</protein>
<evidence type="ECO:0000256" key="1">
    <source>
        <dbReference type="ARBA" id="ARBA00022737"/>
    </source>
</evidence>
<evidence type="ECO:0000313" key="7">
    <source>
        <dbReference type="Proteomes" id="UP000198771"/>
    </source>
</evidence>
<dbReference type="InterPro" id="IPR027381">
    <property type="entry name" value="LytR/CpsA/Psr_C"/>
</dbReference>